<evidence type="ECO:0000313" key="5">
    <source>
        <dbReference type="EMBL" id="KAG0147784.1"/>
    </source>
</evidence>
<proteinExistence type="inferred from homology"/>
<dbReference type="AlphaFoldDB" id="A0A9P6NPA4"/>
<evidence type="ECO:0000256" key="4">
    <source>
        <dbReference type="ARBA" id="ARBA00023004"/>
    </source>
</evidence>
<keyword evidence="3" id="KW-0479">Metal-binding</keyword>
<dbReference type="Proteomes" id="UP000886653">
    <property type="component" value="Unassembled WGS sequence"/>
</dbReference>
<gene>
    <name evidence="5" type="ORF">CROQUDRAFT_61408</name>
</gene>
<dbReference type="GO" id="GO:0046872">
    <property type="term" value="F:metal ion binding"/>
    <property type="evidence" value="ECO:0007669"/>
    <property type="project" value="UniProtKB-KW"/>
</dbReference>
<comment type="cofactor">
    <cofactor evidence="1">
        <name>Fe cation</name>
        <dbReference type="ChEBI" id="CHEBI:24875"/>
    </cofactor>
</comment>
<evidence type="ECO:0000313" key="6">
    <source>
        <dbReference type="Proteomes" id="UP000886653"/>
    </source>
</evidence>
<sequence length="315" mass="35093">MSVAHSSPDATTPAFRLTSKQKQDFDDNGYLIIPDFFTSSVVNDLLGRAKELLTEFSLEGHPMTKFSTGGTEAGRDVKHVGDSYFLDSGDKIRFFFEEDAFNADGQLIRPKEQSINKIGHGIHELDPAFKRFTLQNENIKSLARDLGIHKDPLVLQSMIICKQPNIGAKVPIHDDSTFLYTDPPSALGFWFALEPCSLKPISNGCLSFIPGSHKRNRVYQRFVRLPEGGTGFISTSDDGSKPDWDSDPNWVSAECEAGTLVLINGLVIHKSERNLSSQSRFIYTFHMIEGDGSAKYDEINWLQPSPAVPFSRLFA</sequence>
<evidence type="ECO:0000256" key="1">
    <source>
        <dbReference type="ARBA" id="ARBA00001962"/>
    </source>
</evidence>
<dbReference type="PANTHER" id="PTHR20883:SF15">
    <property type="entry name" value="PHYTANOYL-COA DIOXYGENASE DOMAIN-CONTAINING PROTEIN 1"/>
    <property type="match status" value="1"/>
</dbReference>
<keyword evidence="4" id="KW-0408">Iron</keyword>
<dbReference type="PANTHER" id="PTHR20883">
    <property type="entry name" value="PHYTANOYL-COA DIOXYGENASE DOMAIN CONTAINING 1"/>
    <property type="match status" value="1"/>
</dbReference>
<dbReference type="EMBL" id="MU167244">
    <property type="protein sequence ID" value="KAG0147784.1"/>
    <property type="molecule type" value="Genomic_DNA"/>
</dbReference>
<dbReference type="SUPFAM" id="SSF51197">
    <property type="entry name" value="Clavaminate synthase-like"/>
    <property type="match status" value="1"/>
</dbReference>
<dbReference type="OrthoDB" id="445007at2759"/>
<evidence type="ECO:0000256" key="2">
    <source>
        <dbReference type="ARBA" id="ARBA00005830"/>
    </source>
</evidence>
<name>A0A9P6NPA4_9BASI</name>
<reference evidence="5" key="1">
    <citation type="submission" date="2013-11" db="EMBL/GenBank/DDBJ databases">
        <title>Genome sequence of the fusiform rust pathogen reveals effectors for host alternation and coevolution with pine.</title>
        <authorList>
            <consortium name="DOE Joint Genome Institute"/>
            <person name="Smith K."/>
            <person name="Pendleton A."/>
            <person name="Kubisiak T."/>
            <person name="Anderson C."/>
            <person name="Salamov A."/>
            <person name="Aerts A."/>
            <person name="Riley R."/>
            <person name="Clum A."/>
            <person name="Lindquist E."/>
            <person name="Ence D."/>
            <person name="Campbell M."/>
            <person name="Kronenberg Z."/>
            <person name="Feau N."/>
            <person name="Dhillon B."/>
            <person name="Hamelin R."/>
            <person name="Burleigh J."/>
            <person name="Smith J."/>
            <person name="Yandell M."/>
            <person name="Nelson C."/>
            <person name="Grigoriev I."/>
            <person name="Davis J."/>
        </authorList>
    </citation>
    <scope>NUCLEOTIDE SEQUENCE</scope>
    <source>
        <strain evidence="5">G11</strain>
    </source>
</reference>
<dbReference type="Gene3D" id="2.60.120.620">
    <property type="entry name" value="q2cbj1_9rhob like domain"/>
    <property type="match status" value="1"/>
</dbReference>
<dbReference type="InterPro" id="IPR008775">
    <property type="entry name" value="Phytyl_CoA_dOase-like"/>
</dbReference>
<organism evidence="5 6">
    <name type="scientific">Cronartium quercuum f. sp. fusiforme G11</name>
    <dbReference type="NCBI Taxonomy" id="708437"/>
    <lineage>
        <taxon>Eukaryota</taxon>
        <taxon>Fungi</taxon>
        <taxon>Dikarya</taxon>
        <taxon>Basidiomycota</taxon>
        <taxon>Pucciniomycotina</taxon>
        <taxon>Pucciniomycetes</taxon>
        <taxon>Pucciniales</taxon>
        <taxon>Coleosporiaceae</taxon>
        <taxon>Cronartium</taxon>
    </lineage>
</organism>
<dbReference type="Pfam" id="PF05721">
    <property type="entry name" value="PhyH"/>
    <property type="match status" value="1"/>
</dbReference>
<accession>A0A9P6NPA4</accession>
<comment type="similarity">
    <text evidence="2">Belongs to the PhyH family.</text>
</comment>
<protein>
    <recommendedName>
        <fullName evidence="7">Phytanoyl-CoA dioxygenase</fullName>
    </recommendedName>
</protein>
<evidence type="ECO:0000256" key="3">
    <source>
        <dbReference type="ARBA" id="ARBA00022723"/>
    </source>
</evidence>
<evidence type="ECO:0008006" key="7">
    <source>
        <dbReference type="Google" id="ProtNLM"/>
    </source>
</evidence>
<comment type="caution">
    <text evidence="5">The sequence shown here is derived from an EMBL/GenBank/DDBJ whole genome shotgun (WGS) entry which is preliminary data.</text>
</comment>
<keyword evidence="6" id="KW-1185">Reference proteome</keyword>